<dbReference type="PANTHER" id="PTHR46306">
    <property type="entry name" value="BTB/POZ DOMAIN-CONTAINING PROTEIN 9"/>
    <property type="match status" value="1"/>
</dbReference>
<dbReference type="InterPro" id="IPR008979">
    <property type="entry name" value="Galactose-bd-like_sf"/>
</dbReference>
<dbReference type="GO" id="GO:0050804">
    <property type="term" value="P:modulation of chemical synaptic transmission"/>
    <property type="evidence" value="ECO:0007669"/>
    <property type="project" value="TreeGrafter"/>
</dbReference>
<dbReference type="Pfam" id="PF07707">
    <property type="entry name" value="BACK"/>
    <property type="match status" value="1"/>
</dbReference>
<proteinExistence type="evidence at transcript level"/>
<feature type="compositionally biased region" description="Polar residues" evidence="1">
    <location>
        <begin position="938"/>
        <end position="948"/>
    </location>
</feature>
<dbReference type="SUPFAM" id="SSF49785">
    <property type="entry name" value="Galactose-binding domain-like"/>
    <property type="match status" value="2"/>
</dbReference>
<dbReference type="InterPro" id="IPR000210">
    <property type="entry name" value="BTB/POZ_dom"/>
</dbReference>
<protein>
    <submittedName>
        <fullName evidence="3">BTB/POZ domain-containing protein 9-like isoform X2</fullName>
    </submittedName>
</protein>
<sequence>MSDIHLGLPYTSSSGGQVDHSAGLAQDIGNLYLSSEYSDVMLVVAGQKFYAHRVILAARSNYFRAMMFGGLQESHQDEVEIKDANLTAFKVLLKYIYKGFIALHSEKEETVLEILALSHQYGFEELEGSVCDYLKDTLSVSNFCLIYDLTLLYCLSDLRAVCEDFLDKNATQIVRHATFRMLSPPALKSIIERDSFCAPEVEIFSGVKEWAESNDGVDKTALKEILALIRLPLICLLDLLNVVRPTMLLSPDAILDAIKTKNESRDMELRYRGYLVAEENVATPAKDAVVLTGEMKNNLLDGNTSNYDMDRGFTRHSIDDSPQHILVKLGRPCILNHIRLVLWDKDPRSYSYYIEVSMDQKDWIRVVDHKNFHCRSWQYLYFPVRTVRYIKVVGTHNTVNRVFHLVAMEAYYSKTHVLMHHGLIVPTSNAALVSKSAVVIEGVSRSRNNLLNGDIINYDWDSGYTCHQLGSGSICVQLGQPYWLASLRLLLWDCDDRSYSYGIQSSVNGRDWETVVDKTRDSCQSWQVVQFSPRPVVYFKIVGVFNTANEVFHCVHFECPASNITIPITDKLPGVVNLTLNSFNKLNLNSTGNNTNKNNSTDLTTTADAAADAGADVVAIDGPSTNERDGGGIGAGAGGGHGVGAGDGQGVGAAEGVRGLVLPALSGCDDDVNNVPAPNELLEDNERRSEFDIMAESNRSPGIDSDKRTNSVNSVAAAGEARGEPVLVGAEAAVSNVRSMSNNDMFFVGSVSDGLAKDMQNPLIRESNHDACVETREIPVDMYNSRGDKEDSKHPRGDNIQSKGDNHPAGDAPDYWSLGARPRRSFRTGDQNQAPQLPSFYNNIPGHFSPMHDPAQNTGLFPVGSTLPQPMNNSGMSTPAMSTPPMSRTAHSSPTHSEYSSFTRSSHSSPGSEYSTHSCSRNSRAGSVKSASGFKTDAATSRTETMPATMNLPLPDNEPVLVSSPEDVPPYHRPSSPLLLEPRGSSHNDSNSADADAK</sequence>
<dbReference type="FunFam" id="2.60.120.260:FF:000051">
    <property type="entry name" value="BTB/POZ domain-containing protein 9"/>
    <property type="match status" value="1"/>
</dbReference>
<feature type="compositionally biased region" description="Polar residues" evidence="1">
    <location>
        <begin position="828"/>
        <end position="842"/>
    </location>
</feature>
<dbReference type="SMART" id="SM00225">
    <property type="entry name" value="BTB"/>
    <property type="match status" value="1"/>
</dbReference>
<feature type="domain" description="BTB" evidence="2">
    <location>
        <begin position="38"/>
        <end position="105"/>
    </location>
</feature>
<dbReference type="PANTHER" id="PTHR46306:SF1">
    <property type="entry name" value="BTB_POZ DOMAIN-CONTAINING PROTEIN 9"/>
    <property type="match status" value="1"/>
</dbReference>
<dbReference type="GO" id="GO:0008344">
    <property type="term" value="P:adult locomotory behavior"/>
    <property type="evidence" value="ECO:0007669"/>
    <property type="project" value="TreeGrafter"/>
</dbReference>
<dbReference type="AlphaFoldDB" id="A0A6A7FRB5"/>
<dbReference type="Gene3D" id="2.60.120.260">
    <property type="entry name" value="Galactose-binding domain-like"/>
    <property type="match status" value="2"/>
</dbReference>
<accession>A0A6A7FRB5</accession>
<evidence type="ECO:0000259" key="2">
    <source>
        <dbReference type="PROSITE" id="PS50097"/>
    </source>
</evidence>
<feature type="compositionally biased region" description="Basic and acidic residues" evidence="1">
    <location>
        <begin position="786"/>
        <end position="797"/>
    </location>
</feature>
<dbReference type="PROSITE" id="PS50097">
    <property type="entry name" value="BTB"/>
    <property type="match status" value="1"/>
</dbReference>
<dbReference type="CDD" id="cd18287">
    <property type="entry name" value="BTB_POZ_BTBD9"/>
    <property type="match status" value="1"/>
</dbReference>
<dbReference type="Pfam" id="PF00651">
    <property type="entry name" value="BTB"/>
    <property type="match status" value="1"/>
</dbReference>
<evidence type="ECO:0000256" key="1">
    <source>
        <dbReference type="SAM" id="MobiDB-lite"/>
    </source>
</evidence>
<feature type="region of interest" description="Disordered" evidence="1">
    <location>
        <begin position="783"/>
        <end position="998"/>
    </location>
</feature>
<dbReference type="InterPro" id="IPR052407">
    <property type="entry name" value="BTB_POZ_domain_cont_9"/>
</dbReference>
<dbReference type="InterPro" id="IPR011333">
    <property type="entry name" value="SKP1/BTB/POZ_sf"/>
</dbReference>
<dbReference type="InterPro" id="IPR000421">
    <property type="entry name" value="FA58C"/>
</dbReference>
<dbReference type="Gene3D" id="1.25.40.420">
    <property type="match status" value="1"/>
</dbReference>
<reference evidence="3" key="1">
    <citation type="submission" date="2017-11" db="EMBL/GenBank/DDBJ databases">
        <title>The sensing device of the deep-sea amphipod.</title>
        <authorList>
            <person name="Kobayashi H."/>
            <person name="Nagahama T."/>
            <person name="Arai W."/>
            <person name="Sasagawa Y."/>
            <person name="Umeda M."/>
            <person name="Hayashi T."/>
            <person name="Nikaido I."/>
            <person name="Watanabe H."/>
            <person name="Oguri K."/>
            <person name="Kitazato H."/>
            <person name="Fujioka K."/>
            <person name="Kido Y."/>
            <person name="Takami H."/>
        </authorList>
    </citation>
    <scope>NUCLEOTIDE SEQUENCE</scope>
    <source>
        <tissue evidence="3">Whole body</tissue>
    </source>
</reference>
<dbReference type="Pfam" id="PF00754">
    <property type="entry name" value="F5_F8_type_C"/>
    <property type="match status" value="1"/>
</dbReference>
<feature type="compositionally biased region" description="Low complexity" evidence="1">
    <location>
        <begin position="985"/>
        <end position="998"/>
    </location>
</feature>
<dbReference type="InterPro" id="IPR011705">
    <property type="entry name" value="BACK"/>
</dbReference>
<organism evidence="3">
    <name type="scientific">Hirondellea gigas</name>
    <dbReference type="NCBI Taxonomy" id="1518452"/>
    <lineage>
        <taxon>Eukaryota</taxon>
        <taxon>Metazoa</taxon>
        <taxon>Ecdysozoa</taxon>
        <taxon>Arthropoda</taxon>
        <taxon>Crustacea</taxon>
        <taxon>Multicrustacea</taxon>
        <taxon>Malacostraca</taxon>
        <taxon>Eumalacostraca</taxon>
        <taxon>Peracarida</taxon>
        <taxon>Amphipoda</taxon>
        <taxon>Amphilochidea</taxon>
        <taxon>Lysianassida</taxon>
        <taxon>Lysianassidira</taxon>
        <taxon>Lysianassoidea</taxon>
        <taxon>Lysianassidae</taxon>
        <taxon>Hirondellea</taxon>
    </lineage>
</organism>
<evidence type="ECO:0000313" key="3">
    <source>
        <dbReference type="EMBL" id="LAC20760.1"/>
    </source>
</evidence>
<dbReference type="Gene3D" id="3.30.710.10">
    <property type="entry name" value="Potassium Channel Kv1.1, Chain A"/>
    <property type="match status" value="1"/>
</dbReference>
<name>A0A6A7FRB5_9CRUS</name>
<dbReference type="SMART" id="SM00875">
    <property type="entry name" value="BACK"/>
    <property type="match status" value="1"/>
</dbReference>
<dbReference type="EMBL" id="IACT01001408">
    <property type="protein sequence ID" value="LAC20760.1"/>
    <property type="molecule type" value="mRNA"/>
</dbReference>
<dbReference type="GO" id="GO:0048512">
    <property type="term" value="P:circadian behavior"/>
    <property type="evidence" value="ECO:0007669"/>
    <property type="project" value="TreeGrafter"/>
</dbReference>
<feature type="compositionally biased region" description="Polar residues" evidence="1">
    <location>
        <begin position="866"/>
        <end position="925"/>
    </location>
</feature>
<dbReference type="GO" id="GO:0005737">
    <property type="term" value="C:cytoplasm"/>
    <property type="evidence" value="ECO:0007669"/>
    <property type="project" value="TreeGrafter"/>
</dbReference>
<dbReference type="SUPFAM" id="SSF54695">
    <property type="entry name" value="POZ domain"/>
    <property type="match status" value="1"/>
</dbReference>